<proteinExistence type="predicted"/>
<dbReference type="InParanoid" id="A9AWJ5"/>
<keyword evidence="3" id="KW-1185">Reference proteome</keyword>
<keyword evidence="1" id="KW-0472">Membrane</keyword>
<sequence length="142" mass="16437">MISSAMLPIRSFWIHSLEVLMSYQMPNNPQGNARIRKIMLIIFSCLCVLSIPIIFFAYQTSKALDDFYFGTRSNAVNSSWQILSIGSLGSLALAAFFWSRSIKKQWQESKRKYNLILFLQLVSLSCMTLSIWNLLYLFIYVL</sequence>
<evidence type="ECO:0000256" key="1">
    <source>
        <dbReference type="SAM" id="Phobius"/>
    </source>
</evidence>
<reference evidence="2 3" key="1">
    <citation type="journal article" date="2011" name="Stand. Genomic Sci.">
        <title>Complete genome sequence of the filamentous gliding predatory bacterium Herpetosiphon aurantiacus type strain (114-95(T)).</title>
        <authorList>
            <person name="Kiss H."/>
            <person name="Nett M."/>
            <person name="Domin N."/>
            <person name="Martin K."/>
            <person name="Maresca J.A."/>
            <person name="Copeland A."/>
            <person name="Lapidus A."/>
            <person name="Lucas S."/>
            <person name="Berry K.W."/>
            <person name="Glavina Del Rio T."/>
            <person name="Dalin E."/>
            <person name="Tice H."/>
            <person name="Pitluck S."/>
            <person name="Richardson P."/>
            <person name="Bruce D."/>
            <person name="Goodwin L."/>
            <person name="Han C."/>
            <person name="Detter J.C."/>
            <person name="Schmutz J."/>
            <person name="Brettin T."/>
            <person name="Land M."/>
            <person name="Hauser L."/>
            <person name="Kyrpides N.C."/>
            <person name="Ivanova N."/>
            <person name="Goker M."/>
            <person name="Woyke T."/>
            <person name="Klenk H.P."/>
            <person name="Bryant D.A."/>
        </authorList>
    </citation>
    <scope>NUCLEOTIDE SEQUENCE [LARGE SCALE GENOMIC DNA]</scope>
    <source>
        <strain evidence="3">ATCC 23779 / DSM 785 / 114-95</strain>
    </source>
</reference>
<dbReference type="HOGENOM" id="CLU_1813151_0_0_0"/>
<name>A9AWJ5_HERA2</name>
<dbReference type="KEGG" id="hau:Haur_4122"/>
<protein>
    <submittedName>
        <fullName evidence="2">Uncharacterized protein</fullName>
    </submittedName>
</protein>
<feature type="transmembrane region" description="Helical" evidence="1">
    <location>
        <begin position="78"/>
        <end position="98"/>
    </location>
</feature>
<dbReference type="EMBL" id="CP000875">
    <property type="protein sequence ID" value="ABX06754.1"/>
    <property type="molecule type" value="Genomic_DNA"/>
</dbReference>
<accession>A9AWJ5</accession>
<evidence type="ECO:0000313" key="3">
    <source>
        <dbReference type="Proteomes" id="UP000000787"/>
    </source>
</evidence>
<dbReference type="AlphaFoldDB" id="A9AWJ5"/>
<gene>
    <name evidence="2" type="ordered locus">Haur_4122</name>
</gene>
<feature type="transmembrane region" description="Helical" evidence="1">
    <location>
        <begin position="118"/>
        <end position="139"/>
    </location>
</feature>
<feature type="transmembrane region" description="Helical" evidence="1">
    <location>
        <begin position="38"/>
        <end position="58"/>
    </location>
</feature>
<keyword evidence="1" id="KW-0812">Transmembrane</keyword>
<organism evidence="2 3">
    <name type="scientific">Herpetosiphon aurantiacus (strain ATCC 23779 / DSM 785 / 114-95)</name>
    <dbReference type="NCBI Taxonomy" id="316274"/>
    <lineage>
        <taxon>Bacteria</taxon>
        <taxon>Bacillati</taxon>
        <taxon>Chloroflexota</taxon>
        <taxon>Chloroflexia</taxon>
        <taxon>Herpetosiphonales</taxon>
        <taxon>Herpetosiphonaceae</taxon>
        <taxon>Herpetosiphon</taxon>
    </lineage>
</organism>
<dbReference type="STRING" id="316274.Haur_4122"/>
<evidence type="ECO:0000313" key="2">
    <source>
        <dbReference type="EMBL" id="ABX06754.1"/>
    </source>
</evidence>
<dbReference type="BioCyc" id="HAUR316274:GHYA-4168-MONOMER"/>
<dbReference type="Proteomes" id="UP000000787">
    <property type="component" value="Chromosome"/>
</dbReference>
<keyword evidence="1" id="KW-1133">Transmembrane helix</keyword>